<reference evidence="2" key="1">
    <citation type="submission" date="2016-11" db="UniProtKB">
        <authorList>
            <consortium name="WormBaseParasite"/>
        </authorList>
    </citation>
    <scope>IDENTIFICATION</scope>
    <source>
        <strain evidence="2">KR3021</strain>
    </source>
</reference>
<protein>
    <submittedName>
        <fullName evidence="2">Acireductone dioxygenase homolog</fullName>
    </submittedName>
</protein>
<organism evidence="1 2">
    <name type="scientific">Rhabditophanes sp. KR3021</name>
    <dbReference type="NCBI Taxonomy" id="114890"/>
    <lineage>
        <taxon>Eukaryota</taxon>
        <taxon>Metazoa</taxon>
        <taxon>Ecdysozoa</taxon>
        <taxon>Nematoda</taxon>
        <taxon>Chromadorea</taxon>
        <taxon>Rhabditida</taxon>
        <taxon>Tylenchina</taxon>
        <taxon>Panagrolaimomorpha</taxon>
        <taxon>Strongyloidoidea</taxon>
        <taxon>Alloionematidae</taxon>
        <taxon>Rhabditophanes</taxon>
    </lineage>
</organism>
<evidence type="ECO:0000313" key="2">
    <source>
        <dbReference type="WBParaSite" id="RSKR_0000763100.1"/>
    </source>
</evidence>
<dbReference type="WBParaSite" id="RSKR_0000763100.1">
    <property type="protein sequence ID" value="RSKR_0000763100.1"/>
    <property type="gene ID" value="RSKR_0000763100"/>
</dbReference>
<name>A0AC35U549_9BILA</name>
<accession>A0AC35U549</accession>
<evidence type="ECO:0000313" key="1">
    <source>
        <dbReference type="Proteomes" id="UP000095286"/>
    </source>
</evidence>
<sequence>MVQIWFMEPYPWGDPRLPHHVHPPKMINAEQLKDKTGTVYHRVDTTDLINMSKRITMMKLDKGFNKEDNFVLDASKAQATSFLDKLTEMFEETDFEEDEARLVVEGACYFDLETVDGEWVRVLAEHGDLLIFPAKHQHRFTTTPKNFVKMRRFFKVEE</sequence>
<proteinExistence type="predicted"/>
<dbReference type="Proteomes" id="UP000095286">
    <property type="component" value="Unplaced"/>
</dbReference>